<keyword evidence="5" id="KW-1185">Reference proteome</keyword>
<dbReference type="PANTHER" id="PTHR30329:SF21">
    <property type="entry name" value="LIPOPROTEIN YIAD-RELATED"/>
    <property type="match status" value="1"/>
</dbReference>
<name>A0A1M4YWG1_9FIRM</name>
<dbReference type="OrthoDB" id="9805566at2"/>
<evidence type="ECO:0000313" key="5">
    <source>
        <dbReference type="Proteomes" id="UP000184404"/>
    </source>
</evidence>
<dbReference type="Pfam" id="PF00691">
    <property type="entry name" value="OmpA"/>
    <property type="match status" value="1"/>
</dbReference>
<dbReference type="Gene3D" id="3.30.1330.60">
    <property type="entry name" value="OmpA-like domain"/>
    <property type="match status" value="1"/>
</dbReference>
<dbReference type="SUPFAM" id="SSF103088">
    <property type="entry name" value="OmpA-like"/>
    <property type="match status" value="1"/>
</dbReference>
<protein>
    <submittedName>
        <fullName evidence="4">Outer membrane protein OmpA</fullName>
    </submittedName>
</protein>
<feature type="domain" description="OmpA-like" evidence="3">
    <location>
        <begin position="72"/>
        <end position="206"/>
    </location>
</feature>
<dbReference type="AlphaFoldDB" id="A0A1M4YWG1"/>
<dbReference type="EMBL" id="FQUG01000007">
    <property type="protein sequence ID" value="SHF10133.1"/>
    <property type="molecule type" value="Genomic_DNA"/>
</dbReference>
<reference evidence="4 5" key="1">
    <citation type="submission" date="2016-11" db="EMBL/GenBank/DDBJ databases">
        <authorList>
            <person name="Jaros S."/>
            <person name="Januszkiewicz K."/>
            <person name="Wedrychowicz H."/>
        </authorList>
    </citation>
    <scope>NUCLEOTIDE SEQUENCE [LARGE SCALE GENOMIC DNA]</scope>
    <source>
        <strain evidence="4 5">DSM 10502</strain>
    </source>
</reference>
<feature type="transmembrane region" description="Helical" evidence="2">
    <location>
        <begin position="16"/>
        <end position="33"/>
    </location>
</feature>
<dbReference type="STRING" id="1123243.SAMN02745190_01834"/>
<keyword evidence="2" id="KW-0812">Transmembrane</keyword>
<dbReference type="InterPro" id="IPR036737">
    <property type="entry name" value="OmpA-like_sf"/>
</dbReference>
<keyword evidence="2" id="KW-1133">Transmembrane helix</keyword>
<evidence type="ECO:0000259" key="3">
    <source>
        <dbReference type="PROSITE" id="PS51123"/>
    </source>
</evidence>
<accession>A0A1M4YWG1</accession>
<keyword evidence="1 2" id="KW-0472">Membrane</keyword>
<proteinExistence type="predicted"/>
<dbReference type="GO" id="GO:0016020">
    <property type="term" value="C:membrane"/>
    <property type="evidence" value="ECO:0007669"/>
    <property type="project" value="UniProtKB-UniRule"/>
</dbReference>
<dbReference type="PROSITE" id="PS51123">
    <property type="entry name" value="OMPA_2"/>
    <property type="match status" value="1"/>
</dbReference>
<dbReference type="RefSeq" id="WP_072935925.1">
    <property type="nucleotide sequence ID" value="NZ_FQUG01000007.1"/>
</dbReference>
<evidence type="ECO:0000256" key="1">
    <source>
        <dbReference type="PROSITE-ProRule" id="PRU00473"/>
    </source>
</evidence>
<dbReference type="Proteomes" id="UP000184404">
    <property type="component" value="Unassembled WGS sequence"/>
</dbReference>
<gene>
    <name evidence="4" type="ORF">SAMN02745190_01834</name>
</gene>
<sequence length="220" mass="25508">MFSREGGNFWESVSDLMTGLMMVFLFIALSFLYQIEQNKNTYLETKREIYADLSKEFSQEELKGWGAIINPQTMAVEFKEPDVLFDVGASALKPRFQEILNSFFPRYVAVLKSDKYKGKISEIRIEGHASKEWNGDAASDAAYLYNMKLSQDRARNVLQYVFPRAGQKDDKEWLKPYITANGLSYGHASDNAENDRRVEFRVLTDAEQELRKLYGEEIRY</sequence>
<dbReference type="PANTHER" id="PTHR30329">
    <property type="entry name" value="STATOR ELEMENT OF FLAGELLAR MOTOR COMPLEX"/>
    <property type="match status" value="1"/>
</dbReference>
<evidence type="ECO:0000313" key="4">
    <source>
        <dbReference type="EMBL" id="SHF10133.1"/>
    </source>
</evidence>
<organism evidence="4 5">
    <name type="scientific">Schwartzia succinivorans DSM 10502</name>
    <dbReference type="NCBI Taxonomy" id="1123243"/>
    <lineage>
        <taxon>Bacteria</taxon>
        <taxon>Bacillati</taxon>
        <taxon>Bacillota</taxon>
        <taxon>Negativicutes</taxon>
        <taxon>Selenomonadales</taxon>
        <taxon>Selenomonadaceae</taxon>
        <taxon>Schwartzia</taxon>
    </lineage>
</organism>
<evidence type="ECO:0000256" key="2">
    <source>
        <dbReference type="SAM" id="Phobius"/>
    </source>
</evidence>
<dbReference type="InterPro" id="IPR006665">
    <property type="entry name" value="OmpA-like"/>
</dbReference>
<dbReference type="InterPro" id="IPR050330">
    <property type="entry name" value="Bact_OuterMem_StrucFunc"/>
</dbReference>